<evidence type="ECO:0000313" key="3">
    <source>
        <dbReference type="EMBL" id="TCP59989.1"/>
    </source>
</evidence>
<evidence type="ECO:0000259" key="2">
    <source>
        <dbReference type="PROSITE" id="PS50943"/>
    </source>
</evidence>
<evidence type="ECO:0000256" key="1">
    <source>
        <dbReference type="SAM" id="MobiDB-lite"/>
    </source>
</evidence>
<feature type="domain" description="HTH cro/C1-type" evidence="2">
    <location>
        <begin position="9"/>
        <end position="63"/>
    </location>
</feature>
<dbReference type="InterPro" id="IPR001387">
    <property type="entry name" value="Cro/C1-type_HTH"/>
</dbReference>
<gene>
    <name evidence="3" type="ORF">EDD73_1432</name>
</gene>
<reference evidence="3 4" key="1">
    <citation type="submission" date="2019-03" db="EMBL/GenBank/DDBJ databases">
        <title>Genomic Encyclopedia of Type Strains, Phase IV (KMG-IV): sequencing the most valuable type-strain genomes for metagenomic binning, comparative biology and taxonomic classification.</title>
        <authorList>
            <person name="Goeker M."/>
        </authorList>
    </citation>
    <scope>NUCLEOTIDE SEQUENCE [LARGE SCALE GENOMIC DNA]</scope>
    <source>
        <strain evidence="3 4">DSM 11170</strain>
    </source>
</reference>
<comment type="caution">
    <text evidence="3">The sequence shown here is derived from an EMBL/GenBank/DDBJ whole genome shotgun (WGS) entry which is preliminary data.</text>
</comment>
<dbReference type="PROSITE" id="PS50943">
    <property type="entry name" value="HTH_CROC1"/>
    <property type="match status" value="1"/>
</dbReference>
<sequence length="104" mass="11549">MAALTPKIIRIVRTHLDLTQAQVARRSGVSTSLISAIERREKRLMPEVEQRIGDALAVSDDIVHEILLLHHRVTAANDGNDVHGTGDSEVDSTLLMKEEVKHHD</sequence>
<keyword evidence="4" id="KW-1185">Reference proteome</keyword>
<dbReference type="GO" id="GO:0003677">
    <property type="term" value="F:DNA binding"/>
    <property type="evidence" value="ECO:0007669"/>
    <property type="project" value="InterPro"/>
</dbReference>
<dbReference type="EMBL" id="SLXT01000043">
    <property type="protein sequence ID" value="TCP59989.1"/>
    <property type="molecule type" value="Genomic_DNA"/>
</dbReference>
<dbReference type="SUPFAM" id="SSF47413">
    <property type="entry name" value="lambda repressor-like DNA-binding domains"/>
    <property type="match status" value="1"/>
</dbReference>
<name>A0A4R2RCX8_9FIRM</name>
<dbReference type="Gene3D" id="1.10.260.40">
    <property type="entry name" value="lambda repressor-like DNA-binding domains"/>
    <property type="match status" value="1"/>
</dbReference>
<proteinExistence type="predicted"/>
<feature type="region of interest" description="Disordered" evidence="1">
    <location>
        <begin position="78"/>
        <end position="104"/>
    </location>
</feature>
<dbReference type="InterPro" id="IPR010982">
    <property type="entry name" value="Lambda_DNA-bd_dom_sf"/>
</dbReference>
<organism evidence="3 4">
    <name type="scientific">Heliophilum fasciatum</name>
    <dbReference type="NCBI Taxonomy" id="35700"/>
    <lineage>
        <taxon>Bacteria</taxon>
        <taxon>Bacillati</taxon>
        <taxon>Bacillota</taxon>
        <taxon>Clostridia</taxon>
        <taxon>Eubacteriales</taxon>
        <taxon>Heliobacteriaceae</taxon>
        <taxon>Heliophilum</taxon>
    </lineage>
</organism>
<accession>A0A4R2RCX8</accession>
<dbReference type="Proteomes" id="UP000294813">
    <property type="component" value="Unassembled WGS sequence"/>
</dbReference>
<evidence type="ECO:0000313" key="4">
    <source>
        <dbReference type="Proteomes" id="UP000294813"/>
    </source>
</evidence>
<protein>
    <submittedName>
        <fullName evidence="3">Helix-turn-helix protein</fullName>
    </submittedName>
</protein>
<dbReference type="AlphaFoldDB" id="A0A4R2RCX8"/>
<dbReference type="SMART" id="SM00530">
    <property type="entry name" value="HTH_XRE"/>
    <property type="match status" value="1"/>
</dbReference>
<dbReference type="Pfam" id="PF01381">
    <property type="entry name" value="HTH_3"/>
    <property type="match status" value="1"/>
</dbReference>
<dbReference type="CDD" id="cd00093">
    <property type="entry name" value="HTH_XRE"/>
    <property type="match status" value="1"/>
</dbReference>